<dbReference type="InterPro" id="IPR009426">
    <property type="entry name" value="BYDV_Gp6"/>
</dbReference>
<reference evidence="1" key="1">
    <citation type="submission" date="2017-02" db="EMBL/GenBank/DDBJ databases">
        <title>Analysis of virus isolates involved in the high incidence of the barley yellow dwarf disease in Germany in 2015.</title>
        <authorList>
            <person name="Schubert J."/>
            <person name="Liu Y."/>
            <person name="Habekuss A."/>
            <person name="Rabenstein F."/>
            <person name="Wang X."/>
        </authorList>
    </citation>
    <scope>NUCLEOTIDE SEQUENCE</scope>
    <source>
        <strain evidence="1">PAV 97</strain>
    </source>
</reference>
<organismHost>
    <name type="scientific">Avena byzantina</name>
    <dbReference type="NCBI Taxonomy" id="146531"/>
</organismHost>
<evidence type="ECO:0000313" key="1">
    <source>
        <dbReference type="EMBL" id="AUX13953.1"/>
    </source>
</evidence>
<name>A0A2L0E979_BYDVP</name>
<organismHost>
    <name type="scientific">Triticum aestivum</name>
    <name type="common">Wheat</name>
    <dbReference type="NCBI Taxonomy" id="4565"/>
</organismHost>
<organismHost>
    <name type="scientific">Secale cereale</name>
    <name type="common">Rye</name>
    <dbReference type="NCBI Taxonomy" id="4550"/>
</organismHost>
<protein>
    <submittedName>
        <fullName evidence="1">ORF6</fullName>
    </submittedName>
</protein>
<dbReference type="EMBL" id="KY634935">
    <property type="protein sequence ID" value="AUX13953.1"/>
    <property type="molecule type" value="Genomic_RNA"/>
</dbReference>
<proteinExistence type="predicted"/>
<organismHost>
    <name type="scientific">Avena sativa</name>
    <name type="common">Oat</name>
    <dbReference type="NCBI Taxonomy" id="4498"/>
</organismHost>
<organismHost>
    <name type="scientific">Zea mays</name>
    <name type="common">Maize</name>
    <dbReference type="NCBI Taxonomy" id="4577"/>
</organismHost>
<organismHost>
    <name type="scientific">Lolium multiflorum</name>
    <name type="common">Italian ryegrass</name>
    <name type="synonym">Lolium perenne subsp. multiflorum</name>
    <dbReference type="NCBI Taxonomy" id="4521"/>
</organismHost>
<accession>A0A2L0E979</accession>
<sequence length="42" mass="4352">MEDLHVIAACMLALTVLSGVGAILSCCKWCLGSSFPSPRASL</sequence>
<organismHost>
    <name type="scientific">Oryza sativa</name>
    <name type="common">Rice</name>
    <dbReference type="NCBI Taxonomy" id="4530"/>
</organismHost>
<organismHost>
    <name type="scientific">Hordeum vulgare</name>
    <name type="common">Barley</name>
    <dbReference type="NCBI Taxonomy" id="4513"/>
</organismHost>
<dbReference type="Pfam" id="PF06380">
    <property type="entry name" value="DUF1072"/>
    <property type="match status" value="1"/>
</dbReference>
<organismHost>
    <name type="scientific">Lolium perenne</name>
    <name type="common">Perennial ryegrass</name>
    <dbReference type="NCBI Taxonomy" id="4522"/>
</organismHost>
<organism evidence="1">
    <name type="scientific">Barley yellow dwarf virus (isolate PAV)</name>
    <name type="common">BYDV</name>
    <dbReference type="NCBI Taxonomy" id="2169986"/>
    <lineage>
        <taxon>Viruses</taxon>
        <taxon>Riboviria</taxon>
        <taxon>Orthornavirae</taxon>
        <taxon>Kitrinoviricota</taxon>
        <taxon>Tolucaviricetes</taxon>
        <taxon>Tolivirales</taxon>
        <taxon>Tombusviridae</taxon>
        <taxon>Regressovirinae</taxon>
        <taxon>Luteovirus</taxon>
        <taxon>Luteovirus pavhordei</taxon>
    </lineage>
</organism>